<organism evidence="4">
    <name type="scientific">Helicobacter pylori</name>
    <name type="common">Campylobacter pylori</name>
    <dbReference type="NCBI Taxonomy" id="210"/>
    <lineage>
        <taxon>Bacteria</taxon>
        <taxon>Pseudomonadati</taxon>
        <taxon>Campylobacterota</taxon>
        <taxon>Epsilonproteobacteria</taxon>
        <taxon>Campylobacterales</taxon>
        <taxon>Helicobacteraceae</taxon>
        <taxon>Helicobacter</taxon>
    </lineage>
</organism>
<reference evidence="4" key="1">
    <citation type="submission" date="2017-11" db="EMBL/GenBank/DDBJ databases">
        <title>Distribution and pathogenic roles of integrating conjugative elements and cag pathogenicity islands of Helicobacter pylori in Indonesia.</title>
        <authorList>
            <person name="Waskito L.A."/>
            <person name="Miftahussurur M."/>
            <person name="Lusida M.I."/>
            <person name="Syam A.F."/>
            <person name="Suzuki R."/>
            <person name="Subsomwong P."/>
            <person name="Uchida T."/>
            <person name="Hamdan M."/>
            <person name="Nasronudin N."/>
            <person name="Yamaoka Y."/>
        </authorList>
    </citation>
    <scope>NUCLEOTIDE SEQUENCE</scope>
    <source>
        <strain evidence="4">MANADO29</strain>
    </source>
</reference>
<dbReference type="Gene3D" id="1.10.357.130">
    <property type="match status" value="1"/>
</dbReference>
<evidence type="ECO:0000259" key="3">
    <source>
        <dbReference type="Pfam" id="PF18971"/>
    </source>
</evidence>
<feature type="domain" description="CagA exotoxin phosphopeptide substrate mimic region" evidence="2">
    <location>
        <begin position="979"/>
        <end position="1011"/>
    </location>
</feature>
<dbReference type="Pfam" id="PF03507">
    <property type="entry name" value="CagA"/>
    <property type="match status" value="1"/>
</dbReference>
<dbReference type="InterPro" id="IPR005169">
    <property type="entry name" value="CagA_C"/>
</dbReference>
<dbReference type="InterPro" id="IPR045157">
    <property type="entry name" value="CagA_N"/>
</dbReference>
<dbReference type="Gene3D" id="1.20.120.1270">
    <property type="entry name" value="CagA exotoxin domain III"/>
    <property type="match status" value="4"/>
</dbReference>
<dbReference type="InterPro" id="IPR004355">
    <property type="entry name" value="IVSec_CagA"/>
</dbReference>
<feature type="coiled-coil region" evidence="1">
    <location>
        <begin position="612"/>
        <end position="654"/>
    </location>
</feature>
<dbReference type="NCBIfam" id="NF033422">
    <property type="entry name" value="onco_T4SS_CagA"/>
    <property type="match status" value="1"/>
</dbReference>
<sequence>MTNETIDQTTTPDQTPNQTDFVPQRFINNLQVAFIKVDNAVASFDPDQKPIVDKNDRDNRQAFEKISQLREEYANKAIKNPAKKNQYFSDFINKSNDLINKDNLIAVDSSVDSFKKFGDQRYQIFTSWVSLQKDPSKINTQQIRNFMENIIQPPISDDKEKAEFLRSAKQSFAGIIIGNQIRSDQKFMGVFDESLKERQEAEKNAEPAGGDWLDIFLSFVFNKKQSSDLKETLHQEPRPDFEQNLATTTTDIQGLPPEARDLLDERGNFFKFTLGDVEMLDVEGVADKDPNYKFNQLLIHNNALSSVLMGSHSSIEPEKVSLLYGDNGGPEARHDWNATVGYKDQQGNNVATLINAHLNNGSGLVIAGNENGIKNPGFYLYKEDQLTGLKQALSQEEIQEKVDFMEFLAKNNAKLDNLSEKEKEKFQTEIGNFQKNRKAYLDALGNDHVAFVSKKDNKHLALVTEFGNGELSYTLKDYGKKQDKALDGETKTTLQGSLEYDGVMFVDYSNFKYTNASKSPDKGVGATNGVSHLEANFSKVAVFNLPNLNNLAITNHIRRDLEDKLWAKGLSPQEANKLIKDFLNSNKEMVGKVSNFNQAVAEAKNTGNYDEVKKAQKDLEKSLRKREHLEKEVVKKLESRNDNKNKMEAKAQANSQKDKIFALINKEASKEARAASFNPNLKGIRSELSDKLENINKNLKDFGKSFDELKNGKNNDFSKAEETLKALKDSVKDLGINPEWISKIENLNVALNDFKNGKNKDFSKVTQAKSDLENSIKDVIINQKITDKVDNLNQAVSRAKLTGDFSKVEQALAELKSLSLDQKLDQKNESFNVGKNSDLQSVRDSVRGTLVGNGLSKTEATKLSKNFSDIRKELSEKLFGKSNSNGLKNNEEPIYAQVNKKKAGQATSPEEPIYAQVAKKVSAKIDQLNENPLAINRKIDRINKIASAGKGVGGFSGAGRSASPEEPIYATIDFDEANQAGFPLRRSAGVDDLSKVGLSREQELTRRISDLNQAVSEAKTGYFDNLEQKIDELKDSTKKNALKLWVESTKQVPTGLQAKLDNYATNSHTRINSNVKNGAINEKATGMLTQKNPEWLKLVNDKIVAHNVGSVPLSAYDNIGFNQKNMKDYSDSFKFSTKLNSAIKDIKSGFVQFLTNTFSAGAYSLAKANAELGVKNINTKGGFQKS</sequence>
<evidence type="ECO:0000256" key="1">
    <source>
        <dbReference type="SAM" id="Coils"/>
    </source>
</evidence>
<feature type="domain" description="CagA N-terminal" evidence="3">
    <location>
        <begin position="1"/>
        <end position="873"/>
    </location>
</feature>
<proteinExistence type="predicted"/>
<dbReference type="GO" id="GO:0019534">
    <property type="term" value="F:toxin transmembrane transporter activity"/>
    <property type="evidence" value="ECO:0007669"/>
    <property type="project" value="InterPro"/>
</dbReference>
<dbReference type="EMBL" id="LC339417">
    <property type="protein sequence ID" value="BBB46691.1"/>
    <property type="molecule type" value="Genomic_DNA"/>
</dbReference>
<evidence type="ECO:0000259" key="2">
    <source>
        <dbReference type="Pfam" id="PF03507"/>
    </source>
</evidence>
<protein>
    <submittedName>
        <fullName evidence="4">Cag pathogenicity island protein 26</fullName>
    </submittedName>
</protein>
<dbReference type="Pfam" id="PF18971">
    <property type="entry name" value="CagA_N"/>
    <property type="match status" value="1"/>
</dbReference>
<dbReference type="AlphaFoldDB" id="A0A2Z5W9M5"/>
<gene>
    <name evidence="4" type="primary">cagA</name>
    <name evidence="4" type="synonym">cag26</name>
</gene>
<keyword evidence="1" id="KW-0175">Coiled coil</keyword>
<accession>A0A2Z5W9M5</accession>
<name>A0A2Z5W9M5_HELPX</name>
<evidence type="ECO:0000313" key="4">
    <source>
        <dbReference type="EMBL" id="BBB46691.1"/>
    </source>
</evidence>
<dbReference type="PRINTS" id="PR01553">
    <property type="entry name" value="TYPE4SSCAGA"/>
</dbReference>